<proteinExistence type="predicted"/>
<keyword evidence="2" id="KW-1185">Reference proteome</keyword>
<dbReference type="Gene3D" id="3.40.50.12500">
    <property type="match status" value="1"/>
</dbReference>
<reference evidence="2" key="1">
    <citation type="journal article" date="2019" name="Int. J. Syst. Evol. Microbiol.">
        <title>The Global Catalogue of Microorganisms (GCM) 10K type strain sequencing project: providing services to taxonomists for standard genome sequencing and annotation.</title>
        <authorList>
            <consortium name="The Broad Institute Genomics Platform"/>
            <consortium name="The Broad Institute Genome Sequencing Center for Infectious Disease"/>
            <person name="Wu L."/>
            <person name="Ma J."/>
        </authorList>
    </citation>
    <scope>NUCLEOTIDE SEQUENCE [LARGE SCALE GENOMIC DNA]</scope>
    <source>
        <strain evidence="2">KCTC 42911</strain>
    </source>
</reference>
<protein>
    <submittedName>
        <fullName evidence="1">Asp/Glu racemase</fullName>
    </submittedName>
</protein>
<name>A0ABV7TGA9_9RHOB</name>
<dbReference type="RefSeq" id="WP_386735929.1">
    <property type="nucleotide sequence ID" value="NZ_JBHRXI010000012.1"/>
</dbReference>
<dbReference type="Pfam" id="PF17645">
    <property type="entry name" value="Amdase"/>
    <property type="match status" value="1"/>
</dbReference>
<dbReference type="PANTHER" id="PTHR40267">
    <property type="entry name" value="BLR3294 PROTEIN"/>
    <property type="match status" value="1"/>
</dbReference>
<gene>
    <name evidence="1" type="ORF">ACFORG_12840</name>
</gene>
<dbReference type="EMBL" id="JBHRXI010000012">
    <property type="protein sequence ID" value="MFC3614652.1"/>
    <property type="molecule type" value="Genomic_DNA"/>
</dbReference>
<comment type="caution">
    <text evidence="1">The sequence shown here is derived from an EMBL/GenBank/DDBJ whole genome shotgun (WGS) entry which is preliminary data.</text>
</comment>
<accession>A0ABV7TGA9</accession>
<dbReference type="InterPro" id="IPR026286">
    <property type="entry name" value="MaiA/AMDase"/>
</dbReference>
<evidence type="ECO:0000313" key="2">
    <source>
        <dbReference type="Proteomes" id="UP001595629"/>
    </source>
</evidence>
<sequence>MPVFPYSLIEPERPRLGLIVLQSDETLENDFRRLIPRHVSLLVNRIPSGVDVTPESLGAMREHMTASAGLFPRGYRFDAIGYGCTSGTAEIGADSVSQMVKQGCETRHVTDPLTALIAACQSSGVKRLAILSPYVEVVSDKLRQRLADAGIETPAFGTFAEPAEARVARIADEDIVAAGGSLAHGADVDALFLSCTNLRTLNVIRPLMATLSMPVFSSNLVLAWHLLQLTQAAQVPDRPTGLLE</sequence>
<dbReference type="PIRSF" id="PIRSF015736">
    <property type="entry name" value="MI"/>
    <property type="match status" value="1"/>
</dbReference>
<dbReference type="Proteomes" id="UP001595629">
    <property type="component" value="Unassembled WGS sequence"/>
</dbReference>
<evidence type="ECO:0000313" key="1">
    <source>
        <dbReference type="EMBL" id="MFC3614652.1"/>
    </source>
</evidence>
<dbReference type="PANTHER" id="PTHR40267:SF1">
    <property type="entry name" value="BLR3294 PROTEIN"/>
    <property type="match status" value="1"/>
</dbReference>
<organism evidence="1 2">
    <name type="scientific">Lutimaribacter marinistellae</name>
    <dbReference type="NCBI Taxonomy" id="1820329"/>
    <lineage>
        <taxon>Bacteria</taxon>
        <taxon>Pseudomonadati</taxon>
        <taxon>Pseudomonadota</taxon>
        <taxon>Alphaproteobacteria</taxon>
        <taxon>Rhodobacterales</taxon>
        <taxon>Roseobacteraceae</taxon>
        <taxon>Lutimaribacter</taxon>
    </lineage>
</organism>
<dbReference type="InterPro" id="IPR053714">
    <property type="entry name" value="Iso_Racemase_Enz_sf"/>
</dbReference>